<evidence type="ECO:0000256" key="5">
    <source>
        <dbReference type="ARBA" id="ARBA00023122"/>
    </source>
</evidence>
<dbReference type="PROSITE" id="PS51371">
    <property type="entry name" value="CBS"/>
    <property type="match status" value="2"/>
</dbReference>
<dbReference type="InterPro" id="IPR054115">
    <property type="entry name" value="CorC_N"/>
</dbReference>
<keyword evidence="6" id="KW-0170">Cobalt</keyword>
<keyword evidence="2" id="KW-0813">Transport</keyword>
<organism evidence="11 12">
    <name type="scientific">Aestuariirhabdus litorea</name>
    <dbReference type="NCBI Taxonomy" id="2528527"/>
    <lineage>
        <taxon>Bacteria</taxon>
        <taxon>Pseudomonadati</taxon>
        <taxon>Pseudomonadota</taxon>
        <taxon>Gammaproteobacteria</taxon>
        <taxon>Oceanospirillales</taxon>
        <taxon>Aestuariirhabdaceae</taxon>
        <taxon>Aestuariirhabdus</taxon>
    </lineage>
</organism>
<keyword evidence="12" id="KW-1185">Reference proteome</keyword>
<dbReference type="Gene3D" id="3.10.580.10">
    <property type="entry name" value="CBS-domain"/>
    <property type="match status" value="1"/>
</dbReference>
<feature type="domain" description="CBS" evidence="10">
    <location>
        <begin position="70"/>
        <end position="129"/>
    </location>
</feature>
<keyword evidence="3" id="KW-0677">Repeat</keyword>
<dbReference type="Pfam" id="PF21917">
    <property type="entry name" value="NMB0537_N"/>
    <property type="match status" value="1"/>
</dbReference>
<evidence type="ECO:0000256" key="9">
    <source>
        <dbReference type="PROSITE-ProRule" id="PRU00703"/>
    </source>
</evidence>
<dbReference type="InterPro" id="IPR044751">
    <property type="entry name" value="Ion_transp-like_CBS"/>
</dbReference>
<evidence type="ECO:0000256" key="4">
    <source>
        <dbReference type="ARBA" id="ARBA00022842"/>
    </source>
</evidence>
<evidence type="ECO:0000256" key="1">
    <source>
        <dbReference type="ARBA" id="ARBA00006337"/>
    </source>
</evidence>
<evidence type="ECO:0000256" key="6">
    <source>
        <dbReference type="ARBA" id="ARBA00023285"/>
    </source>
</evidence>
<dbReference type="InterPro" id="IPR046342">
    <property type="entry name" value="CBS_dom_sf"/>
</dbReference>
<dbReference type="CDD" id="cd04590">
    <property type="entry name" value="CBS_pair_CorC_HlyC_assoc"/>
    <property type="match status" value="1"/>
</dbReference>
<dbReference type="InterPro" id="IPR005170">
    <property type="entry name" value="Transptr-assoc_dom"/>
</dbReference>
<dbReference type="SUPFAM" id="SSF54631">
    <property type="entry name" value="CBS-domain pair"/>
    <property type="match status" value="1"/>
</dbReference>
<dbReference type="SUPFAM" id="SSF56176">
    <property type="entry name" value="FAD-binding/transporter-associated domain-like"/>
    <property type="match status" value="1"/>
</dbReference>
<dbReference type="GO" id="GO:0050660">
    <property type="term" value="F:flavin adenine dinucleotide binding"/>
    <property type="evidence" value="ECO:0007669"/>
    <property type="project" value="InterPro"/>
</dbReference>
<evidence type="ECO:0000313" key="11">
    <source>
        <dbReference type="EMBL" id="RRJ83579.1"/>
    </source>
</evidence>
<gene>
    <name evidence="11" type="ORF">D0544_00180</name>
</gene>
<comment type="function">
    <text evidence="7">Plays a role in the transport of magnesium and cobalt ions.</text>
</comment>
<evidence type="ECO:0000256" key="7">
    <source>
        <dbReference type="ARBA" id="ARBA00037273"/>
    </source>
</evidence>
<proteinExistence type="inferred from homology"/>
<sequence length="280" mass="31633">MSEDRSSNQSPGHRSWLERLAMAFSGDPRNRSELLEQLREAETNDIVDAEALSIIEGALSVADMQVREIMIPRSQVVCIKSCQQPREFLPSIIESAHSRFPVIGDTMDDVIGILLAKDLLTLLLNDGPSEFDIREILRPATFVPESKRLNVLLKEFRATRNHMAVVIDEYGGVAGLVTIEDVLEQIVGDIEDEHDVDDEHFIKQVGENDFIVKALTPIEDFNEQFGSEFSDREFDTIGGIVMQGFGHLPKRNEQLSLQGFNFRILNADNRRIRLLRVSTN</sequence>
<dbReference type="RefSeq" id="WP_125013678.1">
    <property type="nucleotide sequence ID" value="NZ_QWEZ01000001.1"/>
</dbReference>
<dbReference type="Pfam" id="PF00571">
    <property type="entry name" value="CBS"/>
    <property type="match status" value="1"/>
</dbReference>
<dbReference type="Pfam" id="PF03471">
    <property type="entry name" value="CorC_HlyC"/>
    <property type="match status" value="1"/>
</dbReference>
<evidence type="ECO:0000313" key="12">
    <source>
        <dbReference type="Proteomes" id="UP000280792"/>
    </source>
</evidence>
<keyword evidence="4" id="KW-0460">Magnesium</keyword>
<dbReference type="Gene3D" id="3.30.465.10">
    <property type="match status" value="1"/>
</dbReference>
<name>A0A3P3VPL5_9GAMM</name>
<keyword evidence="5 9" id="KW-0129">CBS domain</keyword>
<dbReference type="GO" id="GO:0005886">
    <property type="term" value="C:plasma membrane"/>
    <property type="evidence" value="ECO:0007669"/>
    <property type="project" value="TreeGrafter"/>
</dbReference>
<dbReference type="PANTHER" id="PTHR22777:SF27">
    <property type="entry name" value="MAGNESIUM AND COBALT EFFLUX PROTEIN CORC"/>
    <property type="match status" value="1"/>
</dbReference>
<dbReference type="InterPro" id="IPR000644">
    <property type="entry name" value="CBS_dom"/>
</dbReference>
<evidence type="ECO:0000256" key="3">
    <source>
        <dbReference type="ARBA" id="ARBA00022737"/>
    </source>
</evidence>
<accession>A0A3P3VPL5</accession>
<protein>
    <recommendedName>
        <fullName evidence="8">Magnesium and cobalt efflux protein CorC</fullName>
    </recommendedName>
</protein>
<comment type="caution">
    <text evidence="11">The sequence shown here is derived from an EMBL/GenBank/DDBJ whole genome shotgun (WGS) entry which is preliminary data.</text>
</comment>
<dbReference type="SMART" id="SM01091">
    <property type="entry name" value="CorC_HlyC"/>
    <property type="match status" value="1"/>
</dbReference>
<dbReference type="SMART" id="SM00116">
    <property type="entry name" value="CBS"/>
    <property type="match status" value="2"/>
</dbReference>
<dbReference type="Proteomes" id="UP000280792">
    <property type="component" value="Unassembled WGS sequence"/>
</dbReference>
<dbReference type="EMBL" id="QWEZ01000001">
    <property type="protein sequence ID" value="RRJ83579.1"/>
    <property type="molecule type" value="Genomic_DNA"/>
</dbReference>
<reference evidence="11 12" key="2">
    <citation type="submission" date="2018-12" db="EMBL/GenBank/DDBJ databases">
        <title>Simiduia agarivorans gen. nov., sp. nov., a marine, agarolytic bacterium isolated from shallow coastal water from Keelung, Taiwan.</title>
        <authorList>
            <person name="Shieh W.Y."/>
        </authorList>
    </citation>
    <scope>NUCLEOTIDE SEQUENCE [LARGE SCALE GENOMIC DNA]</scope>
    <source>
        <strain evidence="11 12">GTF-13</strain>
    </source>
</reference>
<dbReference type="InterPro" id="IPR036318">
    <property type="entry name" value="FAD-bd_PCMH-like_sf"/>
</dbReference>
<dbReference type="AlphaFoldDB" id="A0A3P3VPL5"/>
<dbReference type="InterPro" id="IPR016169">
    <property type="entry name" value="FAD-bd_PCMH_sub2"/>
</dbReference>
<evidence type="ECO:0000256" key="2">
    <source>
        <dbReference type="ARBA" id="ARBA00022448"/>
    </source>
</evidence>
<evidence type="ECO:0000259" key="10">
    <source>
        <dbReference type="PROSITE" id="PS51371"/>
    </source>
</evidence>
<reference evidence="11 12" key="1">
    <citation type="submission" date="2018-08" db="EMBL/GenBank/DDBJ databases">
        <authorList>
            <person name="Khan S.A."/>
        </authorList>
    </citation>
    <scope>NUCLEOTIDE SEQUENCE [LARGE SCALE GENOMIC DNA]</scope>
    <source>
        <strain evidence="11 12">GTF-13</strain>
    </source>
</reference>
<dbReference type="FunFam" id="3.10.580.10:FF:000002">
    <property type="entry name" value="Magnesium/cobalt efflux protein CorC"/>
    <property type="match status" value="1"/>
</dbReference>
<evidence type="ECO:0000256" key="8">
    <source>
        <dbReference type="ARBA" id="ARBA00040729"/>
    </source>
</evidence>
<comment type="similarity">
    <text evidence="1">Belongs to the UPF0053 family.</text>
</comment>
<feature type="domain" description="CBS" evidence="10">
    <location>
        <begin position="136"/>
        <end position="196"/>
    </location>
</feature>
<dbReference type="PANTHER" id="PTHR22777">
    <property type="entry name" value="HEMOLYSIN-RELATED"/>
    <property type="match status" value="1"/>
</dbReference>